<dbReference type="PANTHER" id="PTHR47149:SF1">
    <property type="entry name" value="F-BOX PROTEIN RMF"/>
    <property type="match status" value="1"/>
</dbReference>
<keyword evidence="2" id="KW-1185">Reference proteome</keyword>
<dbReference type="EMBL" id="JAMQYH010000001">
    <property type="protein sequence ID" value="KAJ1703687.1"/>
    <property type="molecule type" value="Genomic_DNA"/>
</dbReference>
<name>A0A9Q0D1U3_9POAL</name>
<proteinExistence type="predicted"/>
<organism evidence="1 2">
    <name type="scientific">Rhynchospora breviuscula</name>
    <dbReference type="NCBI Taxonomy" id="2022672"/>
    <lineage>
        <taxon>Eukaryota</taxon>
        <taxon>Viridiplantae</taxon>
        <taxon>Streptophyta</taxon>
        <taxon>Embryophyta</taxon>
        <taxon>Tracheophyta</taxon>
        <taxon>Spermatophyta</taxon>
        <taxon>Magnoliopsida</taxon>
        <taxon>Liliopsida</taxon>
        <taxon>Poales</taxon>
        <taxon>Cyperaceae</taxon>
        <taxon>Cyperoideae</taxon>
        <taxon>Rhynchosporeae</taxon>
        <taxon>Rhynchospora</taxon>
    </lineage>
</organism>
<protein>
    <submittedName>
        <fullName evidence="1">Uncharacterized protein</fullName>
    </submittedName>
</protein>
<dbReference type="GO" id="GO:0005634">
    <property type="term" value="C:nucleus"/>
    <property type="evidence" value="ECO:0007669"/>
    <property type="project" value="TreeGrafter"/>
</dbReference>
<evidence type="ECO:0000313" key="1">
    <source>
        <dbReference type="EMBL" id="KAJ1703687.1"/>
    </source>
</evidence>
<dbReference type="PANTHER" id="PTHR47149">
    <property type="entry name" value="F-BOX PROTEIN RMF"/>
    <property type="match status" value="1"/>
</dbReference>
<dbReference type="GO" id="GO:0061458">
    <property type="term" value="P:reproductive system development"/>
    <property type="evidence" value="ECO:0007669"/>
    <property type="project" value="TreeGrafter"/>
</dbReference>
<reference evidence="1" key="1">
    <citation type="journal article" date="2022" name="Cell">
        <title>Repeat-based holocentromeres influence genome architecture and karyotype evolution.</title>
        <authorList>
            <person name="Hofstatter P.G."/>
            <person name="Thangavel G."/>
            <person name="Lux T."/>
            <person name="Neumann P."/>
            <person name="Vondrak T."/>
            <person name="Novak P."/>
            <person name="Zhang M."/>
            <person name="Costa L."/>
            <person name="Castellani M."/>
            <person name="Scott A."/>
            <person name="Toegelov H."/>
            <person name="Fuchs J."/>
            <person name="Mata-Sucre Y."/>
            <person name="Dias Y."/>
            <person name="Vanzela A.L.L."/>
            <person name="Huettel B."/>
            <person name="Almeida C.C.S."/>
            <person name="Simkova H."/>
            <person name="Souza G."/>
            <person name="Pedrosa-Harand A."/>
            <person name="Macas J."/>
            <person name="Mayer K.F.X."/>
            <person name="Houben A."/>
            <person name="Marques A."/>
        </authorList>
    </citation>
    <scope>NUCLEOTIDE SEQUENCE</scope>
    <source>
        <strain evidence="1">RhyBre1mFocal</strain>
    </source>
</reference>
<dbReference type="AlphaFoldDB" id="A0A9Q0D1U3"/>
<gene>
    <name evidence="1" type="ORF">LUZ63_003466</name>
</gene>
<accession>A0A9Q0D1U3</accession>
<sequence length="363" mass="39049">MAILTAFLDYWRGSASEGRNKEQASATWGRKGDRGLSVAVETLLESSAASNTTSPLLITAGAIRRGYSVFDDVSNPNTWSTGGSGLSLTAETSLRDTFDKLKWDEINGSWAAKFKAKMNLSAPVDPIDLDVSHPWEDLYASAFGGAHSSISPNASWKRIGCFYLKSPSAVLLAERLSVPNILPILTPEHGGHCSLTNPRSGIWIADVHTVASDVHTAVGRNSRGVPTAAVGCIRGPSDGILSILSEETTYILEGRHVDLFLESGYKNGIWQYETVSKEVFPVASFVSASCGIVDMAHFNPSDLLDESYWVGPIGEPIAKACAHAVAVNITVKPDKGLRVHYQVMRNDEGKAVSTRISLAPFQV</sequence>
<comment type="caution">
    <text evidence="1">The sequence shown here is derived from an EMBL/GenBank/DDBJ whole genome shotgun (WGS) entry which is preliminary data.</text>
</comment>
<evidence type="ECO:0000313" key="2">
    <source>
        <dbReference type="Proteomes" id="UP001151287"/>
    </source>
</evidence>
<dbReference type="Proteomes" id="UP001151287">
    <property type="component" value="Unassembled WGS sequence"/>
</dbReference>